<sequence>MKYSVDHIRRLSSDYVTWAYSTQRGSTHPIRPYDVARVYATERGISALICYLADTSSSSGFLRLWSALCQENAGLFLMLKLYGGGEKKRGMDQLVKIRLRSSAPRSRNWLLHRETELRGAAAHLSSRGAPNDHRLTISSDSLTCTYAIVFEPIRDFRPQDLWNRLLQCRSTQLNFSTEIPGPSCPNTIVALFWLRLPRLMPDSLCTKSSENEYARIILRYGFDHLREPRRRTLSANGQYASGQLTDELAGYGAGTFFFSFPIVNKKNNKKKKKLTDRQKGLPFGAARQRLASWEARNALPKKKQFFFQRNSISTAAAAAAAAAAIAATASAA</sequence>
<reference evidence="1 2" key="1">
    <citation type="submission" date="2020-02" db="EMBL/GenBank/DDBJ databases">
        <authorList>
            <person name="Ferguson B K."/>
        </authorList>
    </citation>
    <scope>NUCLEOTIDE SEQUENCE [LARGE SCALE GENOMIC DNA]</scope>
</reference>
<evidence type="ECO:0000313" key="1">
    <source>
        <dbReference type="EMBL" id="CAB0029089.1"/>
    </source>
</evidence>
<dbReference type="Proteomes" id="UP000479190">
    <property type="component" value="Unassembled WGS sequence"/>
</dbReference>
<dbReference type="EMBL" id="CADCXV010000248">
    <property type="protein sequence ID" value="CAB0029089.1"/>
    <property type="molecule type" value="Genomic_DNA"/>
</dbReference>
<proteinExistence type="predicted"/>
<name>A0A6H5HUF0_9HYME</name>
<keyword evidence="2" id="KW-1185">Reference proteome</keyword>
<gene>
    <name evidence="1" type="ORF">TBRA_LOCUS1176</name>
</gene>
<accession>A0A6H5HUF0</accession>
<protein>
    <submittedName>
        <fullName evidence="1">Uncharacterized protein</fullName>
    </submittedName>
</protein>
<evidence type="ECO:0000313" key="2">
    <source>
        <dbReference type="Proteomes" id="UP000479190"/>
    </source>
</evidence>
<organism evidence="1 2">
    <name type="scientific">Trichogramma brassicae</name>
    <dbReference type="NCBI Taxonomy" id="86971"/>
    <lineage>
        <taxon>Eukaryota</taxon>
        <taxon>Metazoa</taxon>
        <taxon>Ecdysozoa</taxon>
        <taxon>Arthropoda</taxon>
        <taxon>Hexapoda</taxon>
        <taxon>Insecta</taxon>
        <taxon>Pterygota</taxon>
        <taxon>Neoptera</taxon>
        <taxon>Endopterygota</taxon>
        <taxon>Hymenoptera</taxon>
        <taxon>Apocrita</taxon>
        <taxon>Proctotrupomorpha</taxon>
        <taxon>Chalcidoidea</taxon>
        <taxon>Trichogrammatidae</taxon>
        <taxon>Trichogramma</taxon>
    </lineage>
</organism>
<dbReference type="AlphaFoldDB" id="A0A6H5HUF0"/>